<feature type="transmembrane region" description="Helical" evidence="2">
    <location>
        <begin position="76"/>
        <end position="94"/>
    </location>
</feature>
<keyword evidence="5" id="KW-1185">Reference proteome</keyword>
<feature type="transmembrane region" description="Helical" evidence="2">
    <location>
        <begin position="100"/>
        <end position="120"/>
    </location>
</feature>
<gene>
    <name evidence="4" type="ORF">G443_001049</name>
</gene>
<sequence length="530" mass="54392">MIRSTAAVLLAWTVASVLLALPAEAAVPVVGGHSHGEGTGSPSGSLLVRLGFLVALLVATGATLLRPLLGELSRRATAALTGAASFGGLFGLLLADLPWLADGAAFLVLVALGTPVAVACSRSRLSFLRGAAPLVVGAGTVVAVVALLTRAVGVVSPPQSATYLAIVAAFASLSWSMLWSGRRPGATTVAVRSAAVLSSLALIVGAAVVVTAGHLVVPRSGEPLLARAVVGDERVEVLVVPHRPGPNLVYVGSDRAAVGTSPSTMEPVERRPGAGGGWAVVDLDEGPARLYLSLGGRTASVPVDTGAEPWEGRDIRDPGGPEYASAVLAHLVAGGRDEVPWPDGGLLAEDESVLRGMVGHLAGGRVHVVSDTSPRSLAARRVVVEAAADHRVRLVPLASDADHTLVVAGWMGAERALRAGASSGRAHHLAPWLVTPELLSEEARPRFPLRGGEESERRGRYGAMLDVAFPGASPSSSGFRSWATSYPSPSVPPPPTVLYRWRADARHPALPPALPPRDRLVPVSGPLDAG</sequence>
<evidence type="ECO:0000256" key="1">
    <source>
        <dbReference type="SAM" id="MobiDB-lite"/>
    </source>
</evidence>
<feature type="transmembrane region" description="Helical" evidence="2">
    <location>
        <begin position="161"/>
        <end position="181"/>
    </location>
</feature>
<dbReference type="InterPro" id="IPR046206">
    <property type="entry name" value="DUF6239"/>
</dbReference>
<dbReference type="EMBL" id="AUBJ02000001">
    <property type="protein sequence ID" value="MCP2330779.1"/>
    <property type="molecule type" value="Genomic_DNA"/>
</dbReference>
<proteinExistence type="predicted"/>
<feature type="region of interest" description="Disordered" evidence="1">
    <location>
        <begin position="508"/>
        <end position="530"/>
    </location>
</feature>
<comment type="caution">
    <text evidence="4">The sequence shown here is derived from an EMBL/GenBank/DDBJ whole genome shotgun (WGS) entry which is preliminary data.</text>
</comment>
<feature type="transmembrane region" description="Helical" evidence="2">
    <location>
        <begin position="49"/>
        <end position="69"/>
    </location>
</feature>
<protein>
    <submittedName>
        <fullName evidence="4">Uncharacterized protein</fullName>
    </submittedName>
</protein>
<feature type="transmembrane region" description="Helical" evidence="2">
    <location>
        <begin position="193"/>
        <end position="217"/>
    </location>
</feature>
<reference evidence="4 5" key="1">
    <citation type="submission" date="2013-07" db="EMBL/GenBank/DDBJ databases">
        <authorList>
            <consortium name="DOE Joint Genome Institute"/>
            <person name="Reeve W."/>
            <person name="Huntemann M."/>
            <person name="Han J."/>
            <person name="Chen A."/>
            <person name="Kyrpides N."/>
            <person name="Mavromatis K."/>
            <person name="Markowitz V."/>
            <person name="Palaniappan K."/>
            <person name="Ivanova N."/>
            <person name="Schaumberg A."/>
            <person name="Pati A."/>
            <person name="Liolios K."/>
            <person name="Nordberg H.P."/>
            <person name="Cantor M.N."/>
            <person name="Hua S.X."/>
            <person name="Woyke T."/>
        </authorList>
    </citation>
    <scope>NUCLEOTIDE SEQUENCE [LARGE SCALE GENOMIC DNA]</scope>
    <source>
        <strain evidence="4 5">DSM 43889</strain>
    </source>
</reference>
<dbReference type="Pfam" id="PF19752">
    <property type="entry name" value="DUF6239"/>
    <property type="match status" value="1"/>
</dbReference>
<dbReference type="RefSeq" id="WP_155886247.1">
    <property type="nucleotide sequence ID" value="NZ_AUBJ02000001.1"/>
</dbReference>
<accession>A0ABT1JEY1</accession>
<organism evidence="4 5">
    <name type="scientific">Actinoalloteichus caeruleus DSM 43889</name>
    <dbReference type="NCBI Taxonomy" id="1120930"/>
    <lineage>
        <taxon>Bacteria</taxon>
        <taxon>Bacillati</taxon>
        <taxon>Actinomycetota</taxon>
        <taxon>Actinomycetes</taxon>
        <taxon>Pseudonocardiales</taxon>
        <taxon>Pseudonocardiaceae</taxon>
        <taxon>Actinoalloteichus</taxon>
        <taxon>Actinoalloteichus cyanogriseus</taxon>
    </lineage>
</organism>
<feature type="signal peptide" evidence="3">
    <location>
        <begin position="1"/>
        <end position="25"/>
    </location>
</feature>
<keyword evidence="2" id="KW-1133">Transmembrane helix</keyword>
<feature type="transmembrane region" description="Helical" evidence="2">
    <location>
        <begin position="127"/>
        <end position="149"/>
    </location>
</feature>
<evidence type="ECO:0000313" key="4">
    <source>
        <dbReference type="EMBL" id="MCP2330779.1"/>
    </source>
</evidence>
<keyword evidence="2" id="KW-0472">Membrane</keyword>
<name>A0ABT1JEY1_ACTCY</name>
<keyword evidence="2" id="KW-0812">Transmembrane</keyword>
<evidence type="ECO:0000256" key="3">
    <source>
        <dbReference type="SAM" id="SignalP"/>
    </source>
</evidence>
<dbReference type="Proteomes" id="UP000791080">
    <property type="component" value="Unassembled WGS sequence"/>
</dbReference>
<feature type="chain" id="PRO_5046624525" evidence="3">
    <location>
        <begin position="26"/>
        <end position="530"/>
    </location>
</feature>
<evidence type="ECO:0000313" key="5">
    <source>
        <dbReference type="Proteomes" id="UP000791080"/>
    </source>
</evidence>
<reference evidence="4 5" key="2">
    <citation type="submission" date="2022-06" db="EMBL/GenBank/DDBJ databases">
        <title>Genomic Encyclopedia of Type Strains, Phase I: the one thousand microbial genomes (KMG-I) project.</title>
        <authorList>
            <person name="Kyrpides N."/>
        </authorList>
    </citation>
    <scope>NUCLEOTIDE SEQUENCE [LARGE SCALE GENOMIC DNA]</scope>
    <source>
        <strain evidence="4 5">DSM 43889</strain>
    </source>
</reference>
<evidence type="ECO:0000256" key="2">
    <source>
        <dbReference type="SAM" id="Phobius"/>
    </source>
</evidence>
<keyword evidence="3" id="KW-0732">Signal</keyword>